<dbReference type="PANTHER" id="PTHR48082:SF2">
    <property type="entry name" value="ATP SYNTHASE SUBUNIT ALPHA, MITOCHONDRIAL"/>
    <property type="match status" value="1"/>
</dbReference>
<keyword evidence="6" id="KW-0375">Hydrogen ion transport</keyword>
<dbReference type="PROSITE" id="PS00152">
    <property type="entry name" value="ATPASE_ALPHA_BETA"/>
    <property type="match status" value="1"/>
</dbReference>
<name>A0A2U8GNF0_9RHOO</name>
<evidence type="ECO:0000256" key="3">
    <source>
        <dbReference type="ARBA" id="ARBA00008936"/>
    </source>
</evidence>
<dbReference type="Pfam" id="PF00006">
    <property type="entry name" value="ATP-synt_ab"/>
    <property type="match status" value="1"/>
</dbReference>
<evidence type="ECO:0000313" key="18">
    <source>
        <dbReference type="Proteomes" id="UP000244930"/>
    </source>
</evidence>
<dbReference type="AlphaFoldDB" id="A0A2U8GNF0"/>
<dbReference type="InterPro" id="IPR005294">
    <property type="entry name" value="ATP_synth_F1_asu"/>
</dbReference>
<protein>
    <submittedName>
        <fullName evidence="17">F0F1 ATP synthase subunit alpha</fullName>
    </submittedName>
</protein>
<feature type="domain" description="ATP synthase alpha subunit C-terminal" evidence="16">
    <location>
        <begin position="402"/>
        <end position="483"/>
    </location>
</feature>
<keyword evidence="10" id="KW-0472">Membrane</keyword>
<proteinExistence type="inferred from homology"/>
<keyword evidence="9" id="KW-0406">Ion transport</keyword>
<dbReference type="Gene3D" id="1.20.150.20">
    <property type="entry name" value="ATP synthase alpha/beta chain, C-terminal domain"/>
    <property type="match status" value="1"/>
</dbReference>
<dbReference type="InterPro" id="IPR023366">
    <property type="entry name" value="ATP_synth_asu-like_sf"/>
</dbReference>
<keyword evidence="8" id="KW-1278">Translocase</keyword>
<dbReference type="InterPro" id="IPR000793">
    <property type="entry name" value="ATP_synth_asu_C"/>
</dbReference>
<dbReference type="InterPro" id="IPR000194">
    <property type="entry name" value="ATPase_F1/V1/A1_a/bsu_nucl-bd"/>
</dbReference>
<dbReference type="KEGG" id="acom:CEW83_07315"/>
<comment type="subunit">
    <text evidence="13">F-type ATPases have 2 components, CF(1) - the catalytic core - and CF(0) - the membrane proton channel. CF(1) has five subunits: alpha(3), beta(3), gamma(1), delta(1), epsilon(1). CF(0) has four main subunits: a(1), b(1), b'(1) and c(9-12).</text>
</comment>
<organism evidence="17 18">
    <name type="scientific">Parazoarcus communis</name>
    <dbReference type="NCBI Taxonomy" id="41977"/>
    <lineage>
        <taxon>Bacteria</taxon>
        <taxon>Pseudomonadati</taxon>
        <taxon>Pseudomonadota</taxon>
        <taxon>Betaproteobacteria</taxon>
        <taxon>Rhodocyclales</taxon>
        <taxon>Zoogloeaceae</taxon>
        <taxon>Parazoarcus</taxon>
    </lineage>
</organism>
<evidence type="ECO:0000256" key="1">
    <source>
        <dbReference type="ARBA" id="ARBA00003784"/>
    </source>
</evidence>
<dbReference type="SUPFAM" id="SSF47917">
    <property type="entry name" value="C-terminal domain of alpha and beta subunits of F1 ATP synthase"/>
    <property type="match status" value="1"/>
</dbReference>
<dbReference type="Gene3D" id="3.40.50.300">
    <property type="entry name" value="P-loop containing nucleotide triphosphate hydrolases"/>
    <property type="match status" value="1"/>
</dbReference>
<evidence type="ECO:0000256" key="14">
    <source>
        <dbReference type="SAM" id="MobiDB-lite"/>
    </source>
</evidence>
<dbReference type="CDD" id="cd01132">
    <property type="entry name" value="F1-ATPase_alpha_CD"/>
    <property type="match status" value="1"/>
</dbReference>
<evidence type="ECO:0000256" key="8">
    <source>
        <dbReference type="ARBA" id="ARBA00022967"/>
    </source>
</evidence>
<evidence type="ECO:0000256" key="7">
    <source>
        <dbReference type="ARBA" id="ARBA00022840"/>
    </source>
</evidence>
<keyword evidence="18" id="KW-1185">Reference proteome</keyword>
<evidence type="ECO:0000259" key="15">
    <source>
        <dbReference type="Pfam" id="PF00006"/>
    </source>
</evidence>
<dbReference type="InterPro" id="IPR027417">
    <property type="entry name" value="P-loop_NTPase"/>
</dbReference>
<comment type="similarity">
    <text evidence="3">Belongs to the ATPase alpha/beta chains family.</text>
</comment>
<reference evidence="17 18" key="1">
    <citation type="submission" date="2017-06" db="EMBL/GenBank/DDBJ databases">
        <title>Azoarcus.</title>
        <authorList>
            <person name="Woo J.-H."/>
            <person name="Kim H.-S."/>
        </authorList>
    </citation>
    <scope>NUCLEOTIDE SEQUENCE [LARGE SCALE GENOMIC DNA]</scope>
    <source>
        <strain evidence="17 18">TSPY31</strain>
    </source>
</reference>
<dbReference type="GO" id="GO:0043531">
    <property type="term" value="F:ADP binding"/>
    <property type="evidence" value="ECO:0007669"/>
    <property type="project" value="TreeGrafter"/>
</dbReference>
<dbReference type="Pfam" id="PF00306">
    <property type="entry name" value="ATP-synt_ab_C"/>
    <property type="match status" value="1"/>
</dbReference>
<evidence type="ECO:0000256" key="6">
    <source>
        <dbReference type="ARBA" id="ARBA00022781"/>
    </source>
</evidence>
<dbReference type="SUPFAM" id="SSF50615">
    <property type="entry name" value="N-terminal domain of alpha and beta subunits of F1 ATP synthase"/>
    <property type="match status" value="1"/>
</dbReference>
<dbReference type="InterPro" id="IPR036121">
    <property type="entry name" value="ATPase_F1/V1/A1_a/bsu_N_sf"/>
</dbReference>
<dbReference type="InterPro" id="IPR020003">
    <property type="entry name" value="ATPase_a/bsu_AS"/>
</dbReference>
<evidence type="ECO:0000256" key="4">
    <source>
        <dbReference type="ARBA" id="ARBA00022448"/>
    </source>
</evidence>
<evidence type="ECO:0000313" key="17">
    <source>
        <dbReference type="EMBL" id="AWI75054.1"/>
    </source>
</evidence>
<evidence type="ECO:0000256" key="13">
    <source>
        <dbReference type="ARBA" id="ARBA00026013"/>
    </source>
</evidence>
<sequence>MHPCSRGCALASAPGCLPRALPTSWHFSAREPAVRAEHPDPPAPADSASYSPRLRIVERGKVTSVGDGVVWIEGLPSARMDGIVRISDGSEALVFHLAPDRIGAILLTTTPALMPGCEARQSGDILTMPTGDGLLGRVIDPLGMPLDGGTAPDCSGRRAIEGDSPPIIARDFVDHPLYTGSKIVDTLIPIGRGQRQLLIGDNGTGKSALALDAVISQRDQNVRCLYVMIGQKRSSVVQTIDTLRTHGALAYTTLVVAEATASTGIRYLAPFAGCAIAEEWMNAGHDALIVYDDLTTHARAYRELSLLLRRPPGREAYPADIFYLHARLLERSTRLSAANGGGSMTALPIAETEQGEIAAYIPTNLISITDGQIHFDSKQFARGVLPAIDITRSVSRIGGKAQHEAIKREAGRMKLDYLQFLELEVFTRFGAKLEASMEARIRRGRLLRDILAQDRLDPHSALDQLAWLIACNEKLLDGLDDGELDTALHRLRTGAAGTGLTLDSPRTEWLTAVRGWLSTTAEQA</sequence>
<dbReference type="Proteomes" id="UP000244930">
    <property type="component" value="Chromosome"/>
</dbReference>
<gene>
    <name evidence="17" type="ORF">CEW83_07315</name>
</gene>
<dbReference type="InterPro" id="IPR033732">
    <property type="entry name" value="ATP_synth_F1_a_nt-bd_dom"/>
</dbReference>
<comment type="subcellular location">
    <subcellularLocation>
        <location evidence="2">Membrane</location>
    </subcellularLocation>
</comment>
<evidence type="ECO:0000256" key="5">
    <source>
        <dbReference type="ARBA" id="ARBA00022741"/>
    </source>
</evidence>
<dbReference type="SUPFAM" id="SSF52540">
    <property type="entry name" value="P-loop containing nucleoside triphosphate hydrolases"/>
    <property type="match status" value="1"/>
</dbReference>
<keyword evidence="4" id="KW-0813">Transport</keyword>
<keyword evidence="11" id="KW-0139">CF(1)</keyword>
<evidence type="ECO:0000259" key="16">
    <source>
        <dbReference type="Pfam" id="PF00306"/>
    </source>
</evidence>
<feature type="region of interest" description="Disordered" evidence="14">
    <location>
        <begin position="32"/>
        <end position="51"/>
    </location>
</feature>
<evidence type="ECO:0000256" key="9">
    <source>
        <dbReference type="ARBA" id="ARBA00023065"/>
    </source>
</evidence>
<feature type="domain" description="ATPase F1/V1/A1 complex alpha/beta subunit nucleotide-binding" evidence="15">
    <location>
        <begin position="180"/>
        <end position="395"/>
    </location>
</feature>
<keyword evidence="5" id="KW-0547">Nucleotide-binding</keyword>
<dbReference type="NCBIfam" id="TIGR00962">
    <property type="entry name" value="atpA"/>
    <property type="match status" value="1"/>
</dbReference>
<keyword evidence="7" id="KW-0067">ATP-binding</keyword>
<keyword evidence="12" id="KW-0066">ATP synthesis</keyword>
<dbReference type="PANTHER" id="PTHR48082">
    <property type="entry name" value="ATP SYNTHASE SUBUNIT ALPHA, MITOCHONDRIAL"/>
    <property type="match status" value="1"/>
</dbReference>
<dbReference type="EMBL" id="CP022187">
    <property type="protein sequence ID" value="AWI75054.1"/>
    <property type="molecule type" value="Genomic_DNA"/>
</dbReference>
<dbReference type="GO" id="GO:0046933">
    <property type="term" value="F:proton-transporting ATP synthase activity, rotational mechanism"/>
    <property type="evidence" value="ECO:0007669"/>
    <property type="project" value="InterPro"/>
</dbReference>
<evidence type="ECO:0000256" key="11">
    <source>
        <dbReference type="ARBA" id="ARBA00023196"/>
    </source>
</evidence>
<comment type="function">
    <text evidence="1">Produces ATP from ADP in the presence of a proton gradient across the membrane. The alpha chain is a regulatory subunit.</text>
</comment>
<dbReference type="Gene3D" id="2.40.30.20">
    <property type="match status" value="1"/>
</dbReference>
<evidence type="ECO:0000256" key="2">
    <source>
        <dbReference type="ARBA" id="ARBA00004370"/>
    </source>
</evidence>
<dbReference type="NCBIfam" id="NF009884">
    <property type="entry name" value="PRK13343.1"/>
    <property type="match status" value="1"/>
</dbReference>
<dbReference type="InterPro" id="IPR038376">
    <property type="entry name" value="ATP_synth_asu_C_sf"/>
</dbReference>
<accession>A0A2U8GNF0</accession>
<dbReference type="FunFam" id="3.40.50.300:FF:004039">
    <property type="entry name" value="ATP synthase subunit alpha, mitochondrial"/>
    <property type="match status" value="1"/>
</dbReference>
<dbReference type="GO" id="GO:0005524">
    <property type="term" value="F:ATP binding"/>
    <property type="evidence" value="ECO:0007669"/>
    <property type="project" value="UniProtKB-KW"/>
</dbReference>
<evidence type="ECO:0000256" key="12">
    <source>
        <dbReference type="ARBA" id="ARBA00023310"/>
    </source>
</evidence>
<evidence type="ECO:0000256" key="10">
    <source>
        <dbReference type="ARBA" id="ARBA00023136"/>
    </source>
</evidence>
<dbReference type="GO" id="GO:0045259">
    <property type="term" value="C:proton-transporting ATP synthase complex"/>
    <property type="evidence" value="ECO:0007669"/>
    <property type="project" value="UniProtKB-KW"/>
</dbReference>